<keyword evidence="4" id="KW-1185">Reference proteome</keyword>
<feature type="transmembrane region" description="Helical" evidence="2">
    <location>
        <begin position="16"/>
        <end position="37"/>
    </location>
</feature>
<reference evidence="4" key="1">
    <citation type="journal article" date="2019" name="Int. J. Syst. Evol. Microbiol.">
        <title>The Global Catalogue of Microorganisms (GCM) 10K type strain sequencing project: providing services to taxonomists for standard genome sequencing and annotation.</title>
        <authorList>
            <consortium name="The Broad Institute Genomics Platform"/>
            <consortium name="The Broad Institute Genome Sequencing Center for Infectious Disease"/>
            <person name="Wu L."/>
            <person name="Ma J."/>
        </authorList>
    </citation>
    <scope>NUCLEOTIDE SEQUENCE [LARGE SCALE GENOMIC DNA]</scope>
    <source>
        <strain evidence="4">JCM 14603</strain>
    </source>
</reference>
<protein>
    <submittedName>
        <fullName evidence="3">Uncharacterized protein</fullName>
    </submittedName>
</protein>
<dbReference type="RefSeq" id="WP_166753061.1">
    <property type="nucleotide sequence ID" value="NZ_BAAAES010000008.1"/>
</dbReference>
<accession>A0ABP3SX39</accession>
<name>A0ABP3SX39_9SPHN</name>
<evidence type="ECO:0000313" key="4">
    <source>
        <dbReference type="Proteomes" id="UP001500238"/>
    </source>
</evidence>
<feature type="transmembrane region" description="Helical" evidence="2">
    <location>
        <begin position="68"/>
        <end position="90"/>
    </location>
</feature>
<keyword evidence="2" id="KW-0472">Membrane</keyword>
<keyword evidence="2" id="KW-1133">Transmembrane helix</keyword>
<gene>
    <name evidence="3" type="ORF">GCM10009102_17510</name>
</gene>
<sequence length="239" mass="24634">MAAFFSRQLTLSRSPAWIAPAGAALAGVGAAALFLLLPQTTLEDWVWQSGLPGLIAVAEPPLGTTARAVLALGAGALAAAVTWSALFLLVGPEGLFAPKPVVDEGVPVLRRADAHPDAPARKPLSATELGAPMPPELDDADAATSGAVAPPPPPVMQPIPADLDMPLAAFHPGAVPAVPREPVRPVASLRPVALAEGERIETVELPRTPAASPDAPSIESLLRRLEQSTRRPLRGPLRA</sequence>
<dbReference type="Proteomes" id="UP001500238">
    <property type="component" value="Unassembled WGS sequence"/>
</dbReference>
<dbReference type="EMBL" id="BAAAES010000008">
    <property type="protein sequence ID" value="GAA0667900.1"/>
    <property type="molecule type" value="Genomic_DNA"/>
</dbReference>
<keyword evidence="2" id="KW-0812">Transmembrane</keyword>
<proteinExistence type="predicted"/>
<organism evidence="3 4">
    <name type="scientific">Sphingomonas insulae</name>
    <dbReference type="NCBI Taxonomy" id="424800"/>
    <lineage>
        <taxon>Bacteria</taxon>
        <taxon>Pseudomonadati</taxon>
        <taxon>Pseudomonadota</taxon>
        <taxon>Alphaproteobacteria</taxon>
        <taxon>Sphingomonadales</taxon>
        <taxon>Sphingomonadaceae</taxon>
        <taxon>Sphingomonas</taxon>
    </lineage>
</organism>
<comment type="caution">
    <text evidence="3">The sequence shown here is derived from an EMBL/GenBank/DDBJ whole genome shotgun (WGS) entry which is preliminary data.</text>
</comment>
<evidence type="ECO:0000256" key="1">
    <source>
        <dbReference type="SAM" id="MobiDB-lite"/>
    </source>
</evidence>
<feature type="region of interest" description="Disordered" evidence="1">
    <location>
        <begin position="113"/>
        <end position="154"/>
    </location>
</feature>
<evidence type="ECO:0000313" key="3">
    <source>
        <dbReference type="EMBL" id="GAA0667900.1"/>
    </source>
</evidence>
<evidence type="ECO:0000256" key="2">
    <source>
        <dbReference type="SAM" id="Phobius"/>
    </source>
</evidence>